<evidence type="ECO:0000313" key="3">
    <source>
        <dbReference type="Proteomes" id="UP000623129"/>
    </source>
</evidence>
<keyword evidence="3" id="KW-1185">Reference proteome</keyword>
<dbReference type="Gene3D" id="2.30.240.10">
    <property type="entry name" value="At5g01610-like"/>
    <property type="match status" value="1"/>
</dbReference>
<dbReference type="PANTHER" id="PTHR31676">
    <property type="entry name" value="T31J12.3 PROTEIN-RELATED"/>
    <property type="match status" value="1"/>
</dbReference>
<dbReference type="InterPro" id="IPR036758">
    <property type="entry name" value="At5g01610-like"/>
</dbReference>
<name>A0A833RF44_9POAL</name>
<dbReference type="Pfam" id="PF04398">
    <property type="entry name" value="DUF538"/>
    <property type="match status" value="1"/>
</dbReference>
<dbReference type="Proteomes" id="UP000623129">
    <property type="component" value="Unassembled WGS sequence"/>
</dbReference>
<proteinExistence type="predicted"/>
<dbReference type="EMBL" id="SWLB01000006">
    <property type="protein sequence ID" value="KAF3337807.1"/>
    <property type="molecule type" value="Genomic_DNA"/>
</dbReference>
<protein>
    <recommendedName>
        <fullName evidence="4">DUF538 family protein</fullName>
    </recommendedName>
</protein>
<dbReference type="PANTHER" id="PTHR31676:SF18">
    <property type="entry name" value="OS04G0443200 PROTEIN"/>
    <property type="match status" value="1"/>
</dbReference>
<evidence type="ECO:0000256" key="1">
    <source>
        <dbReference type="SAM" id="SignalP"/>
    </source>
</evidence>
<comment type="caution">
    <text evidence="2">The sequence shown here is derived from an EMBL/GenBank/DDBJ whole genome shotgun (WGS) entry which is preliminary data.</text>
</comment>
<feature type="signal peptide" evidence="1">
    <location>
        <begin position="1"/>
        <end position="22"/>
    </location>
</feature>
<feature type="chain" id="PRO_5033003762" description="DUF538 family protein" evidence="1">
    <location>
        <begin position="23"/>
        <end position="164"/>
    </location>
</feature>
<dbReference type="SUPFAM" id="SSF141562">
    <property type="entry name" value="At5g01610-like"/>
    <property type="match status" value="1"/>
</dbReference>
<evidence type="ECO:0000313" key="2">
    <source>
        <dbReference type="EMBL" id="KAF3337807.1"/>
    </source>
</evidence>
<reference evidence="2" key="1">
    <citation type="submission" date="2020-01" db="EMBL/GenBank/DDBJ databases">
        <title>Genome sequence of Kobresia littledalei, the first chromosome-level genome in the family Cyperaceae.</title>
        <authorList>
            <person name="Qu G."/>
        </authorList>
    </citation>
    <scope>NUCLEOTIDE SEQUENCE</scope>
    <source>
        <strain evidence="2">C.B.Clarke</strain>
        <tissue evidence="2">Leaf</tissue>
    </source>
</reference>
<evidence type="ECO:0008006" key="4">
    <source>
        <dbReference type="Google" id="ProtNLM"/>
    </source>
</evidence>
<keyword evidence="1" id="KW-0732">Signal</keyword>
<dbReference type="InterPro" id="IPR007493">
    <property type="entry name" value="DUF538"/>
</dbReference>
<accession>A0A833RF44</accession>
<sequence>MVSSKYLPLILSIAILSVTASASVPEALSQKSSDGFPTAYEVLNRLSFPVGILPQGVESYLLTADGSFEVFLAATCQFKVAGEYLLKYKRTIKGTVQSGAVTGIKGVSVRILFVWVPITGVHNSGDELTFSIGPISKSFPTSDFNESPRCRCGDECAIGVLADS</sequence>
<dbReference type="AlphaFoldDB" id="A0A833RF44"/>
<organism evidence="2 3">
    <name type="scientific">Carex littledalei</name>
    <dbReference type="NCBI Taxonomy" id="544730"/>
    <lineage>
        <taxon>Eukaryota</taxon>
        <taxon>Viridiplantae</taxon>
        <taxon>Streptophyta</taxon>
        <taxon>Embryophyta</taxon>
        <taxon>Tracheophyta</taxon>
        <taxon>Spermatophyta</taxon>
        <taxon>Magnoliopsida</taxon>
        <taxon>Liliopsida</taxon>
        <taxon>Poales</taxon>
        <taxon>Cyperaceae</taxon>
        <taxon>Cyperoideae</taxon>
        <taxon>Cariceae</taxon>
        <taxon>Carex</taxon>
        <taxon>Carex subgen. Euthyceras</taxon>
    </lineage>
</organism>
<dbReference type="OrthoDB" id="1897482at2759"/>
<gene>
    <name evidence="2" type="ORF">FCM35_KLT18394</name>
</gene>